<accession>A0A9Q1KXE1</accession>
<protein>
    <recommendedName>
        <fullName evidence="8">RING-type domain-containing protein</fullName>
    </recommendedName>
</protein>
<dbReference type="InterPro" id="IPR024766">
    <property type="entry name" value="Znf_RING_H2"/>
</dbReference>
<reference evidence="9" key="1">
    <citation type="submission" date="2022-04" db="EMBL/GenBank/DDBJ databases">
        <title>Carnegiea gigantea Genome sequencing and assembly v2.</title>
        <authorList>
            <person name="Copetti D."/>
            <person name="Sanderson M.J."/>
            <person name="Burquez A."/>
            <person name="Wojciechowski M.F."/>
        </authorList>
    </citation>
    <scope>NUCLEOTIDE SEQUENCE</scope>
    <source>
        <strain evidence="9">SGP5-SGP5p</strain>
        <tissue evidence="9">Aerial part</tissue>
    </source>
</reference>
<evidence type="ECO:0000256" key="4">
    <source>
        <dbReference type="ARBA" id="ARBA00022786"/>
    </source>
</evidence>
<proteinExistence type="predicted"/>
<dbReference type="Gene3D" id="3.30.40.10">
    <property type="entry name" value="Zinc/RING finger domain, C3HC4 (zinc finger)"/>
    <property type="match status" value="1"/>
</dbReference>
<evidence type="ECO:0000256" key="2">
    <source>
        <dbReference type="ARBA" id="ARBA00022723"/>
    </source>
</evidence>
<keyword evidence="7" id="KW-0472">Membrane</keyword>
<dbReference type="SUPFAM" id="SSF57850">
    <property type="entry name" value="RING/U-box"/>
    <property type="match status" value="1"/>
</dbReference>
<feature type="domain" description="RING-type" evidence="8">
    <location>
        <begin position="91"/>
        <end position="146"/>
    </location>
</feature>
<evidence type="ECO:0000259" key="8">
    <source>
        <dbReference type="PROSITE" id="PS50089"/>
    </source>
</evidence>
<feature type="transmembrane region" description="Helical" evidence="7">
    <location>
        <begin position="22"/>
        <end position="43"/>
    </location>
</feature>
<evidence type="ECO:0000256" key="3">
    <source>
        <dbReference type="ARBA" id="ARBA00022771"/>
    </source>
</evidence>
<evidence type="ECO:0000256" key="7">
    <source>
        <dbReference type="SAM" id="Phobius"/>
    </source>
</evidence>
<dbReference type="InterPro" id="IPR052788">
    <property type="entry name" value="RING-type_E3_ligase_ATL"/>
</dbReference>
<evidence type="ECO:0000256" key="5">
    <source>
        <dbReference type="ARBA" id="ARBA00022833"/>
    </source>
</evidence>
<evidence type="ECO:0000313" key="10">
    <source>
        <dbReference type="Proteomes" id="UP001153076"/>
    </source>
</evidence>
<dbReference type="AlphaFoldDB" id="A0A9Q1KXE1"/>
<keyword evidence="7" id="KW-1133">Transmembrane helix</keyword>
<gene>
    <name evidence="9" type="ORF">Cgig2_004912</name>
</gene>
<comment type="pathway">
    <text evidence="1">Protein modification; protein ubiquitination.</text>
</comment>
<keyword evidence="10" id="KW-1185">Reference proteome</keyword>
<dbReference type="GO" id="GO:0008270">
    <property type="term" value="F:zinc ion binding"/>
    <property type="evidence" value="ECO:0007669"/>
    <property type="project" value="UniProtKB-KW"/>
</dbReference>
<evidence type="ECO:0000313" key="9">
    <source>
        <dbReference type="EMBL" id="KAJ8452576.1"/>
    </source>
</evidence>
<sequence length="203" mass="23067">MAVADPPAPPNLGSTHTPMNGIQSLMAVLLACFLLAVLILLLLKLYDRLFSLLPNPNPTPSLIPITHHREECLTQREMMRIKKVTENCTECAICFEGFTDDDGDRDSNKKKIAVRVLPECGHKFHERCLTPWLSICRSQPTCPKCRCPLKPHDDFTTHHHHHHQIEITMPPEHTRSTVPLPHEIMMTRGPLFTTPVRTYSAQE</sequence>
<keyword evidence="7" id="KW-0812">Transmembrane</keyword>
<keyword evidence="5" id="KW-0862">Zinc</keyword>
<dbReference type="PANTHER" id="PTHR45798:SF97">
    <property type="entry name" value="ALCOHOL-SENSITIVE RING FINGER PROTEIN 1"/>
    <property type="match status" value="1"/>
</dbReference>
<dbReference type="InterPro" id="IPR013083">
    <property type="entry name" value="Znf_RING/FYVE/PHD"/>
</dbReference>
<dbReference type="PANTHER" id="PTHR45798">
    <property type="entry name" value="RING-H2 FINGER PROTEIN ATL61-RELATED-RELATED"/>
    <property type="match status" value="1"/>
</dbReference>
<keyword evidence="4" id="KW-0833">Ubl conjugation pathway</keyword>
<keyword evidence="2" id="KW-0479">Metal-binding</keyword>
<evidence type="ECO:0000256" key="6">
    <source>
        <dbReference type="PROSITE-ProRule" id="PRU00175"/>
    </source>
</evidence>
<dbReference type="Proteomes" id="UP001153076">
    <property type="component" value="Unassembled WGS sequence"/>
</dbReference>
<organism evidence="9 10">
    <name type="scientific">Carnegiea gigantea</name>
    <dbReference type="NCBI Taxonomy" id="171969"/>
    <lineage>
        <taxon>Eukaryota</taxon>
        <taxon>Viridiplantae</taxon>
        <taxon>Streptophyta</taxon>
        <taxon>Embryophyta</taxon>
        <taxon>Tracheophyta</taxon>
        <taxon>Spermatophyta</taxon>
        <taxon>Magnoliopsida</taxon>
        <taxon>eudicotyledons</taxon>
        <taxon>Gunneridae</taxon>
        <taxon>Pentapetalae</taxon>
        <taxon>Caryophyllales</taxon>
        <taxon>Cactineae</taxon>
        <taxon>Cactaceae</taxon>
        <taxon>Cactoideae</taxon>
        <taxon>Echinocereeae</taxon>
        <taxon>Carnegiea</taxon>
    </lineage>
</organism>
<dbReference type="EMBL" id="JAKOGI010000003">
    <property type="protein sequence ID" value="KAJ8452576.1"/>
    <property type="molecule type" value="Genomic_DNA"/>
</dbReference>
<name>A0A9Q1KXE1_9CARY</name>
<keyword evidence="3 6" id="KW-0863">Zinc-finger</keyword>
<dbReference type="OrthoDB" id="8062037at2759"/>
<dbReference type="SMART" id="SM00184">
    <property type="entry name" value="RING"/>
    <property type="match status" value="1"/>
</dbReference>
<comment type="caution">
    <text evidence="9">The sequence shown here is derived from an EMBL/GenBank/DDBJ whole genome shotgun (WGS) entry which is preliminary data.</text>
</comment>
<dbReference type="Pfam" id="PF12678">
    <property type="entry name" value="zf-rbx1"/>
    <property type="match status" value="1"/>
</dbReference>
<evidence type="ECO:0000256" key="1">
    <source>
        <dbReference type="ARBA" id="ARBA00004906"/>
    </source>
</evidence>
<dbReference type="InterPro" id="IPR001841">
    <property type="entry name" value="Znf_RING"/>
</dbReference>
<dbReference type="PROSITE" id="PS50089">
    <property type="entry name" value="ZF_RING_2"/>
    <property type="match status" value="1"/>
</dbReference>